<dbReference type="AlphaFoldDB" id="A0A8H5AIJ2"/>
<comment type="caution">
    <text evidence="1">The sequence shown here is derived from an EMBL/GenBank/DDBJ whole genome shotgun (WGS) entry which is preliminary data.</text>
</comment>
<reference evidence="1" key="1">
    <citation type="submission" date="2020-02" db="EMBL/GenBank/DDBJ databases">
        <title>Identification and distribution of gene clusters putatively required for synthesis of sphingolipid metabolism inhibitors in phylogenetically diverse species of the filamentous fungus Fusarium.</title>
        <authorList>
            <person name="Kim H.-S."/>
            <person name="Busman M."/>
            <person name="Brown D.W."/>
            <person name="Divon H."/>
            <person name="Uhlig S."/>
            <person name="Proctor R.H."/>
        </authorList>
    </citation>
    <scope>NUCLEOTIDE SEQUENCE [LARGE SCALE GENOMIC DNA]</scope>
    <source>
        <strain evidence="1">NRRL 39464</strain>
    </source>
</reference>
<organism evidence="1 2">
    <name type="scientific">Fusarium oxysporum</name>
    <name type="common">Fusarium vascular wilt</name>
    <dbReference type="NCBI Taxonomy" id="5507"/>
    <lineage>
        <taxon>Eukaryota</taxon>
        <taxon>Fungi</taxon>
        <taxon>Dikarya</taxon>
        <taxon>Ascomycota</taxon>
        <taxon>Pezizomycotina</taxon>
        <taxon>Sordariomycetes</taxon>
        <taxon>Hypocreomycetidae</taxon>
        <taxon>Hypocreales</taxon>
        <taxon>Nectriaceae</taxon>
        <taxon>Fusarium</taxon>
        <taxon>Fusarium oxysporum species complex</taxon>
    </lineage>
</organism>
<sequence length="313" mass="36276">MDGILNGDTSGDLLRDALGIIYISDKASAKRNTMELPDTLDLEQLEALWHIVSRMVIFIEDYVSKATSECPPRAYLGILDLLKGSGRYFKGHGLDTNAVRFSSLTGAEGYRFLRAFTRHELICRIYYPLPRAPIETDAVKRQVIEISEGTELMTLLLFPATVDNRDLENYNRLQSSQRQLQETKNNPKDDEVLKYPARDIIYLHGIQLRTYRQRAWGLFDNDRLYPKHVTHFPTLNDIHQMGKAFLKRAWLDAELETRRGWSQTWQEYWFLRMPEPPGKCYDETDDEAAIDGYLGPCGRFFRACSEKLPDIRE</sequence>
<dbReference type="EMBL" id="JAAFOW010000491">
    <property type="protein sequence ID" value="KAF5265886.1"/>
    <property type="molecule type" value="Genomic_DNA"/>
</dbReference>
<evidence type="ECO:0000313" key="2">
    <source>
        <dbReference type="Proteomes" id="UP000558688"/>
    </source>
</evidence>
<gene>
    <name evidence="1" type="ORF">FOXYS1_3276</name>
</gene>
<evidence type="ECO:0000313" key="1">
    <source>
        <dbReference type="EMBL" id="KAF5265886.1"/>
    </source>
</evidence>
<proteinExistence type="predicted"/>
<dbReference type="Proteomes" id="UP000558688">
    <property type="component" value="Unassembled WGS sequence"/>
</dbReference>
<accession>A0A8H5AIJ2</accession>
<protein>
    <submittedName>
        <fullName evidence="1">Uncharacterized protein</fullName>
    </submittedName>
</protein>
<name>A0A8H5AIJ2_FUSOX</name>